<sequence>MCCFDGIIIIILKFEIPTYDIAMKNWNLFTFNKVFFAAYFLLAVINSLAVFIEDDVFIQSLRPLSIPVLLIFFYLRKNEINTSMVFFLFFAFLSESAVSIFSDFNSVCTESMFLCIAFIQLIVLMLPRFKFTQFDGLIKVYLLMMFGVALFFFKVLYDLVGMPFLEQAEAMFFSAKSMVVVILVFISYGVYLHVQSKQSILFLIATVCFGFSNALDYLNLSFVNNLGFLVINRVIYLLGLYFVFKFIIEENNCKVSQEPEMQESFSGDNILV</sequence>
<keyword evidence="1" id="KW-0812">Transmembrane</keyword>
<feature type="transmembrane region" description="Helical" evidence="1">
    <location>
        <begin position="201"/>
        <end position="220"/>
    </location>
</feature>
<dbReference type="AlphaFoldDB" id="A0A918V5C7"/>
<accession>A0A918V5C7</accession>
<feature type="transmembrane region" description="Helical" evidence="1">
    <location>
        <begin position="34"/>
        <end position="52"/>
    </location>
</feature>
<feature type="transmembrane region" description="Helical" evidence="1">
    <location>
        <begin position="82"/>
        <end position="101"/>
    </location>
</feature>
<reference evidence="2" key="2">
    <citation type="submission" date="2020-09" db="EMBL/GenBank/DDBJ databases">
        <authorList>
            <person name="Sun Q."/>
            <person name="Kim S."/>
        </authorList>
    </citation>
    <scope>NUCLEOTIDE SEQUENCE</scope>
    <source>
        <strain evidence="2">KCTC 12710</strain>
    </source>
</reference>
<keyword evidence="1" id="KW-1133">Transmembrane helix</keyword>
<name>A0A918V5C7_9FLAO</name>
<organism evidence="2 3">
    <name type="scientific">Algibacter mikhailovii</name>
    <dbReference type="NCBI Taxonomy" id="425498"/>
    <lineage>
        <taxon>Bacteria</taxon>
        <taxon>Pseudomonadati</taxon>
        <taxon>Bacteroidota</taxon>
        <taxon>Flavobacteriia</taxon>
        <taxon>Flavobacteriales</taxon>
        <taxon>Flavobacteriaceae</taxon>
        <taxon>Algibacter</taxon>
    </lineage>
</organism>
<evidence type="ECO:0000256" key="1">
    <source>
        <dbReference type="SAM" id="Phobius"/>
    </source>
</evidence>
<feature type="transmembrane region" description="Helical" evidence="1">
    <location>
        <begin position="226"/>
        <end position="244"/>
    </location>
</feature>
<keyword evidence="1" id="KW-0472">Membrane</keyword>
<feature type="transmembrane region" description="Helical" evidence="1">
    <location>
        <begin position="138"/>
        <end position="157"/>
    </location>
</feature>
<comment type="caution">
    <text evidence="2">The sequence shown here is derived from an EMBL/GenBank/DDBJ whole genome shotgun (WGS) entry which is preliminary data.</text>
</comment>
<feature type="transmembrane region" description="Helical" evidence="1">
    <location>
        <begin position="107"/>
        <end position="126"/>
    </location>
</feature>
<evidence type="ECO:0000313" key="3">
    <source>
        <dbReference type="Proteomes" id="UP000636004"/>
    </source>
</evidence>
<feature type="transmembrane region" description="Helical" evidence="1">
    <location>
        <begin position="58"/>
        <end position="75"/>
    </location>
</feature>
<evidence type="ECO:0000313" key="2">
    <source>
        <dbReference type="EMBL" id="GGZ67476.1"/>
    </source>
</evidence>
<proteinExistence type="predicted"/>
<feature type="transmembrane region" description="Helical" evidence="1">
    <location>
        <begin position="177"/>
        <end position="194"/>
    </location>
</feature>
<reference evidence="2" key="1">
    <citation type="journal article" date="2014" name="Int. J. Syst. Evol. Microbiol.">
        <title>Complete genome sequence of Corynebacterium casei LMG S-19264T (=DSM 44701T), isolated from a smear-ripened cheese.</title>
        <authorList>
            <consortium name="US DOE Joint Genome Institute (JGI-PGF)"/>
            <person name="Walter F."/>
            <person name="Albersmeier A."/>
            <person name="Kalinowski J."/>
            <person name="Ruckert C."/>
        </authorList>
    </citation>
    <scope>NUCLEOTIDE SEQUENCE</scope>
    <source>
        <strain evidence="2">KCTC 12710</strain>
    </source>
</reference>
<protein>
    <submittedName>
        <fullName evidence="2">Uncharacterized protein</fullName>
    </submittedName>
</protein>
<dbReference type="EMBL" id="BMWZ01000001">
    <property type="protein sequence ID" value="GGZ67476.1"/>
    <property type="molecule type" value="Genomic_DNA"/>
</dbReference>
<keyword evidence="3" id="KW-1185">Reference proteome</keyword>
<dbReference type="Proteomes" id="UP000636004">
    <property type="component" value="Unassembled WGS sequence"/>
</dbReference>
<gene>
    <name evidence="2" type="ORF">GCM10007028_00430</name>
</gene>